<accession>A0ABQ1NXI3</accession>
<evidence type="ECO:0000256" key="5">
    <source>
        <dbReference type="PROSITE-ProRule" id="PRU00335"/>
    </source>
</evidence>
<evidence type="ECO:0000259" key="7">
    <source>
        <dbReference type="PROSITE" id="PS50977"/>
    </source>
</evidence>
<feature type="DNA-binding region" description="H-T-H motif" evidence="5">
    <location>
        <begin position="31"/>
        <end position="50"/>
    </location>
</feature>
<evidence type="ECO:0000256" key="6">
    <source>
        <dbReference type="SAM" id="MobiDB-lite"/>
    </source>
</evidence>
<dbReference type="RefSeq" id="WP_188666985.1">
    <property type="nucleotide sequence ID" value="NZ_BMJI01000003.1"/>
</dbReference>
<evidence type="ECO:0000256" key="1">
    <source>
        <dbReference type="ARBA" id="ARBA00022491"/>
    </source>
</evidence>
<proteinExistence type="predicted"/>
<keyword evidence="4" id="KW-0804">Transcription</keyword>
<organism evidence="8 9">
    <name type="scientific">Tersicoccus solisilvae</name>
    <dbReference type="NCBI Taxonomy" id="1882339"/>
    <lineage>
        <taxon>Bacteria</taxon>
        <taxon>Bacillati</taxon>
        <taxon>Actinomycetota</taxon>
        <taxon>Actinomycetes</taxon>
        <taxon>Micrococcales</taxon>
        <taxon>Micrococcaceae</taxon>
        <taxon>Tersicoccus</taxon>
    </lineage>
</organism>
<name>A0ABQ1NXI3_9MICC</name>
<gene>
    <name evidence="8" type="primary">pksA</name>
    <name evidence="8" type="ORF">GCM10011512_09880</name>
</gene>
<sequence>MPRRIDTDARKAQLARAVWQVILDRGIGAVSVRTVADEASVAVGSLRHVFPTRAELLEFSAALMVQRARDRIRQLPPVEDPQQYALEVIRQLLPLTPDSRAELEVNIALIAETPALPELAGIRDDAYHQLGEACHAVVGLLTHRPRGPWTEQQARRLHAVIDGLAIHLLMADPADGDGWAMDIVRDELAALARVGADPEAGEAGTMNRAPSDPGD</sequence>
<evidence type="ECO:0000256" key="4">
    <source>
        <dbReference type="ARBA" id="ARBA00023163"/>
    </source>
</evidence>
<dbReference type="PROSITE" id="PS50977">
    <property type="entry name" value="HTH_TETR_2"/>
    <property type="match status" value="1"/>
</dbReference>
<dbReference type="SUPFAM" id="SSF46689">
    <property type="entry name" value="Homeodomain-like"/>
    <property type="match status" value="1"/>
</dbReference>
<keyword evidence="2" id="KW-0805">Transcription regulation</keyword>
<keyword evidence="1" id="KW-0678">Repressor</keyword>
<dbReference type="InterPro" id="IPR001647">
    <property type="entry name" value="HTH_TetR"/>
</dbReference>
<comment type="caution">
    <text evidence="8">The sequence shown here is derived from an EMBL/GenBank/DDBJ whole genome shotgun (WGS) entry which is preliminary data.</text>
</comment>
<dbReference type="InterPro" id="IPR036271">
    <property type="entry name" value="Tet_transcr_reg_TetR-rel_C_sf"/>
</dbReference>
<keyword evidence="3 5" id="KW-0238">DNA-binding</keyword>
<reference evidence="9" key="1">
    <citation type="journal article" date="2019" name="Int. J. Syst. Evol. Microbiol.">
        <title>The Global Catalogue of Microorganisms (GCM) 10K type strain sequencing project: providing services to taxonomists for standard genome sequencing and annotation.</title>
        <authorList>
            <consortium name="The Broad Institute Genomics Platform"/>
            <consortium name="The Broad Institute Genome Sequencing Center for Infectious Disease"/>
            <person name="Wu L."/>
            <person name="Ma J."/>
        </authorList>
    </citation>
    <scope>NUCLEOTIDE SEQUENCE [LARGE SCALE GENOMIC DNA]</scope>
    <source>
        <strain evidence="9">CGMCC 1.15480</strain>
    </source>
</reference>
<evidence type="ECO:0000256" key="3">
    <source>
        <dbReference type="ARBA" id="ARBA00023125"/>
    </source>
</evidence>
<dbReference type="Proteomes" id="UP000597761">
    <property type="component" value="Unassembled WGS sequence"/>
</dbReference>
<evidence type="ECO:0000256" key="2">
    <source>
        <dbReference type="ARBA" id="ARBA00023015"/>
    </source>
</evidence>
<protein>
    <submittedName>
        <fullName evidence="8">HTH-type transcriptional regulator PksA</fullName>
    </submittedName>
</protein>
<dbReference type="SUPFAM" id="SSF48498">
    <property type="entry name" value="Tetracyclin repressor-like, C-terminal domain"/>
    <property type="match status" value="1"/>
</dbReference>
<dbReference type="Pfam" id="PF00440">
    <property type="entry name" value="TetR_N"/>
    <property type="match status" value="1"/>
</dbReference>
<keyword evidence="9" id="KW-1185">Reference proteome</keyword>
<dbReference type="InterPro" id="IPR009057">
    <property type="entry name" value="Homeodomain-like_sf"/>
</dbReference>
<dbReference type="Pfam" id="PF13977">
    <property type="entry name" value="TetR_C_6"/>
    <property type="match status" value="1"/>
</dbReference>
<dbReference type="Gene3D" id="1.10.357.10">
    <property type="entry name" value="Tetracycline Repressor, domain 2"/>
    <property type="match status" value="1"/>
</dbReference>
<dbReference type="EMBL" id="BMJI01000003">
    <property type="protein sequence ID" value="GGC85024.1"/>
    <property type="molecule type" value="Genomic_DNA"/>
</dbReference>
<feature type="domain" description="HTH tetR-type" evidence="7">
    <location>
        <begin position="8"/>
        <end position="68"/>
    </location>
</feature>
<evidence type="ECO:0000313" key="9">
    <source>
        <dbReference type="Proteomes" id="UP000597761"/>
    </source>
</evidence>
<feature type="region of interest" description="Disordered" evidence="6">
    <location>
        <begin position="196"/>
        <end position="215"/>
    </location>
</feature>
<evidence type="ECO:0000313" key="8">
    <source>
        <dbReference type="EMBL" id="GGC85024.1"/>
    </source>
</evidence>
<dbReference type="InterPro" id="IPR039538">
    <property type="entry name" value="BetI_C"/>
</dbReference>